<evidence type="ECO:0008006" key="4">
    <source>
        <dbReference type="Google" id="ProtNLM"/>
    </source>
</evidence>
<dbReference type="Proteomes" id="UP001600943">
    <property type="component" value="Unassembled WGS sequence"/>
</dbReference>
<dbReference type="RefSeq" id="WP_390405113.1">
    <property type="nucleotide sequence ID" value="NZ_BAABYW010000001.1"/>
</dbReference>
<dbReference type="PROSITE" id="PS51257">
    <property type="entry name" value="PROKAR_LIPOPROTEIN"/>
    <property type="match status" value="1"/>
</dbReference>
<evidence type="ECO:0000313" key="2">
    <source>
        <dbReference type="EMBL" id="GAA6407944.1"/>
    </source>
</evidence>
<reference evidence="2 3" key="1">
    <citation type="submission" date="2024-04" db="EMBL/GenBank/DDBJ databases">
        <title>Defined microbial consortia suppress multidrug-resistant proinflammatory Enterobacteriaceae via ecological control.</title>
        <authorList>
            <person name="Furuichi M."/>
            <person name="Kawaguchi T."/>
            <person name="Pust M."/>
            <person name="Yasuma K."/>
            <person name="Plichta D."/>
            <person name="Hasegawa N."/>
            <person name="Ohya T."/>
            <person name="Bhattarai S."/>
            <person name="Sasajima S."/>
            <person name="Aoto Y."/>
            <person name="Tuganbaev T."/>
            <person name="Yaginuma M."/>
            <person name="Ueda M."/>
            <person name="Okahashi N."/>
            <person name="Amafuji K."/>
            <person name="Kiridooshi Y."/>
            <person name="Sugita K."/>
            <person name="Strazar M."/>
            <person name="Skelly A."/>
            <person name="Suda W."/>
            <person name="Hattori M."/>
            <person name="Nakamoto N."/>
            <person name="Caballero S."/>
            <person name="Norman J."/>
            <person name="Olle B."/>
            <person name="Tanoue T."/>
            <person name="Arita M."/>
            <person name="Bucci V."/>
            <person name="Atarashi K."/>
            <person name="Xavier R."/>
            <person name="Honda K."/>
        </authorList>
    </citation>
    <scope>NUCLEOTIDE SEQUENCE [LARGE SCALE GENOMIC DNA]</scope>
    <source>
        <strain evidence="3">k04-0078-D8-1</strain>
    </source>
</reference>
<dbReference type="EMBL" id="BAABYW010000001">
    <property type="protein sequence ID" value="GAA6407944.1"/>
    <property type="molecule type" value="Genomic_DNA"/>
</dbReference>
<evidence type="ECO:0000256" key="1">
    <source>
        <dbReference type="SAM" id="MobiDB-lite"/>
    </source>
</evidence>
<feature type="region of interest" description="Disordered" evidence="1">
    <location>
        <begin position="26"/>
        <end position="47"/>
    </location>
</feature>
<name>A0ABQ0B913_9FIRM</name>
<keyword evidence="3" id="KW-1185">Reference proteome</keyword>
<proteinExistence type="predicted"/>
<accession>A0ABQ0B913</accession>
<evidence type="ECO:0000313" key="3">
    <source>
        <dbReference type="Proteomes" id="UP001600943"/>
    </source>
</evidence>
<gene>
    <name evidence="2" type="ORF">K040078D81_20610</name>
</gene>
<sequence length="288" mass="32624">MKSGKTVIKSILALTIGSTIAGCSVNPVSPRKQMPEEEIKKESTQKPDIELTSRPLTFKTDMEELAEKSIPDYTLRKIDKSYEGNEELGGRIQKSGTITSITYGEIGDKAVRIDEKQAAAKANEWIRTAFKGFDVRQLDDKEPLVSYMRKTMLGDEPEESVIGYRFEYINEYDGVKIQYEGISVMLDDSGIQYGTIEWNEFEKTDGAEHNRLVQKVDFEQSKILLANAITKENEKLGFGETEEARMANHVELVFAGIGEEEYIPAWYYEMEDGRTYYVNCIDGQVSTP</sequence>
<protein>
    <recommendedName>
        <fullName evidence="4">PepSY domain-containing protein</fullName>
    </recommendedName>
</protein>
<organism evidence="2 3">
    <name type="scientific">Blautia hominis</name>
    <dbReference type="NCBI Taxonomy" id="2025493"/>
    <lineage>
        <taxon>Bacteria</taxon>
        <taxon>Bacillati</taxon>
        <taxon>Bacillota</taxon>
        <taxon>Clostridia</taxon>
        <taxon>Lachnospirales</taxon>
        <taxon>Lachnospiraceae</taxon>
        <taxon>Blautia</taxon>
    </lineage>
</organism>
<comment type="caution">
    <text evidence="2">The sequence shown here is derived from an EMBL/GenBank/DDBJ whole genome shotgun (WGS) entry which is preliminary data.</text>
</comment>
<feature type="compositionally biased region" description="Basic and acidic residues" evidence="1">
    <location>
        <begin position="33"/>
        <end position="47"/>
    </location>
</feature>